<organism evidence="1 2">
    <name type="scientific">Spirobacillus cienkowskii</name>
    <dbReference type="NCBI Taxonomy" id="495820"/>
    <lineage>
        <taxon>Bacteria</taxon>
        <taxon>Pseudomonadati</taxon>
        <taxon>Bdellovibrionota</taxon>
        <taxon>Oligoflexia</taxon>
        <taxon>Silvanigrellales</taxon>
        <taxon>Spirobacillus</taxon>
    </lineage>
</organism>
<dbReference type="Proteomes" id="UP000253934">
    <property type="component" value="Unassembled WGS sequence"/>
</dbReference>
<keyword evidence="2" id="KW-1185">Reference proteome</keyword>
<dbReference type="AlphaFoldDB" id="A0A369KXP1"/>
<sequence length="152" mass="18292">MKFKFNLQNVLNLRELETQEAERRVEFVKNVIAELKNMMIKERDCYFEERETLNIQVKESKFDNVKIFEKSLAIRQGRIMELLDNLRTCQNDLELNQQTLIQSRRKQKILENLKAVKEKEFFAKENMKEQMFLDEIGTQKFVRAHQTNSGEE</sequence>
<dbReference type="EMBL" id="QOVW01000071">
    <property type="protein sequence ID" value="RDB35936.1"/>
    <property type="molecule type" value="Genomic_DNA"/>
</dbReference>
<proteinExistence type="predicted"/>
<protein>
    <submittedName>
        <fullName evidence="1">Uncharacterized protein</fullName>
    </submittedName>
</protein>
<gene>
    <name evidence="1" type="ORF">DCC88_07760</name>
</gene>
<comment type="caution">
    <text evidence="1">The sequence shown here is derived from an EMBL/GenBank/DDBJ whole genome shotgun (WGS) entry which is preliminary data.</text>
</comment>
<reference evidence="1" key="1">
    <citation type="submission" date="2018-04" db="EMBL/GenBank/DDBJ databases">
        <title>Draft genome sequence of the Candidatus Spirobacillus cienkowskii, a pathogen of freshwater Daphnia species, reconstructed from hemolymph metagenomic reads.</title>
        <authorList>
            <person name="Bresciani L."/>
            <person name="Lemos L.N."/>
            <person name="Wale N."/>
            <person name="Lin J.Y."/>
            <person name="Fernandes G.R."/>
            <person name="Duffy M.A."/>
            <person name="Rodrigues J.M."/>
        </authorList>
    </citation>
    <scope>NUCLEOTIDE SEQUENCE [LARGE SCALE GENOMIC DNA]</scope>
    <source>
        <strain evidence="1">Binning01</strain>
    </source>
</reference>
<name>A0A369KXP1_9BACT</name>
<accession>A0A369KXP1</accession>
<dbReference type="Gene3D" id="1.10.287.1700">
    <property type="match status" value="1"/>
</dbReference>
<evidence type="ECO:0000313" key="1">
    <source>
        <dbReference type="EMBL" id="RDB35936.1"/>
    </source>
</evidence>
<evidence type="ECO:0000313" key="2">
    <source>
        <dbReference type="Proteomes" id="UP000253934"/>
    </source>
</evidence>
<dbReference type="InterPro" id="IPR053716">
    <property type="entry name" value="Flag_assembly_chemotaxis_eff"/>
</dbReference>